<keyword evidence="1" id="KW-0067">ATP-binding</keyword>
<dbReference type="Gene3D" id="2.20.70.10">
    <property type="match status" value="1"/>
</dbReference>
<name>A0A483CPT6_9EURY</name>
<sequence>MIRHECGYEEPAYCRKCGRPLEYDPRRGIYCPHCGRQVTMLCPQCGKRW</sequence>
<gene>
    <name evidence="1" type="ORF">CUJ86_08735</name>
</gene>
<evidence type="ECO:0000313" key="1">
    <source>
        <dbReference type="EMBL" id="TAJ44108.1"/>
    </source>
</evidence>
<keyword evidence="1" id="KW-0347">Helicase</keyword>
<comment type="caution">
    <text evidence="1">The sequence shown here is derived from an EMBL/GenBank/DDBJ whole genome shotgun (WGS) entry which is preliminary data.</text>
</comment>
<organism evidence="1 2">
    <name type="scientific">Methanofollis fontis</name>
    <dbReference type="NCBI Taxonomy" id="2052832"/>
    <lineage>
        <taxon>Archaea</taxon>
        <taxon>Methanobacteriati</taxon>
        <taxon>Methanobacteriota</taxon>
        <taxon>Stenosarchaea group</taxon>
        <taxon>Methanomicrobia</taxon>
        <taxon>Methanomicrobiales</taxon>
        <taxon>Methanomicrobiaceae</taxon>
        <taxon>Methanofollis</taxon>
    </lineage>
</organism>
<dbReference type="EMBL" id="PGCL01000003">
    <property type="protein sequence ID" value="TAJ44108.1"/>
    <property type="molecule type" value="Genomic_DNA"/>
</dbReference>
<keyword evidence="1" id="KW-0378">Hydrolase</keyword>
<keyword evidence="1" id="KW-0547">Nucleotide-binding</keyword>
<reference evidence="1 2" key="1">
    <citation type="submission" date="2017-11" db="EMBL/GenBank/DDBJ databases">
        <title>Isolation and Characterization of Methanofollis Species from Methane Seep Offshore SW Taiwan.</title>
        <authorList>
            <person name="Teng N.-H."/>
            <person name="Lai M.-C."/>
            <person name="Chen S.-C."/>
        </authorList>
    </citation>
    <scope>NUCLEOTIDE SEQUENCE [LARGE SCALE GENOMIC DNA]</scope>
    <source>
        <strain evidence="1 2">FWC-SCC2</strain>
    </source>
</reference>
<proteinExistence type="predicted"/>
<evidence type="ECO:0000313" key="2">
    <source>
        <dbReference type="Proteomes" id="UP000292580"/>
    </source>
</evidence>
<accession>A0A483CPT6</accession>
<keyword evidence="2" id="KW-1185">Reference proteome</keyword>
<protein>
    <submittedName>
        <fullName evidence="1">DNA helicase PriA</fullName>
    </submittedName>
</protein>
<dbReference type="AlphaFoldDB" id="A0A483CPT6"/>
<dbReference type="GO" id="GO:0004386">
    <property type="term" value="F:helicase activity"/>
    <property type="evidence" value="ECO:0007669"/>
    <property type="project" value="UniProtKB-KW"/>
</dbReference>
<dbReference type="Proteomes" id="UP000292580">
    <property type="component" value="Unassembled WGS sequence"/>
</dbReference>